<name>A0A644Y4T6_9ZZZZ</name>
<evidence type="ECO:0000313" key="1">
    <source>
        <dbReference type="EMBL" id="MPM21563.1"/>
    </source>
</evidence>
<protein>
    <submittedName>
        <fullName evidence="1">Uncharacterized protein</fullName>
    </submittedName>
</protein>
<gene>
    <name evidence="1" type="ORF">SDC9_68007</name>
</gene>
<dbReference type="AlphaFoldDB" id="A0A644Y4T6"/>
<sequence>MQNWNVWAIFAEYNKQIIIMKVKEFFAKTELSCEHCGENLLANPASGIIVTWRSEQNSPNGKEIYQKAYYCCKGECDKEMTKKSKAVGLIYSGWEDLSVYFNPLTYINKNVLWMDAINQGVTFKPAAFDKMVNLFTVAFTETSRELTSKEAEEVKDRVANGIDPML</sequence>
<accession>A0A644Y4T6</accession>
<comment type="caution">
    <text evidence="1">The sequence shown here is derived from an EMBL/GenBank/DDBJ whole genome shotgun (WGS) entry which is preliminary data.</text>
</comment>
<organism evidence="1">
    <name type="scientific">bioreactor metagenome</name>
    <dbReference type="NCBI Taxonomy" id="1076179"/>
    <lineage>
        <taxon>unclassified sequences</taxon>
        <taxon>metagenomes</taxon>
        <taxon>ecological metagenomes</taxon>
    </lineage>
</organism>
<dbReference type="EMBL" id="VSSQ01003615">
    <property type="protein sequence ID" value="MPM21563.1"/>
    <property type="molecule type" value="Genomic_DNA"/>
</dbReference>
<proteinExistence type="predicted"/>
<reference evidence="1" key="1">
    <citation type="submission" date="2019-08" db="EMBL/GenBank/DDBJ databases">
        <authorList>
            <person name="Kucharzyk K."/>
            <person name="Murdoch R.W."/>
            <person name="Higgins S."/>
            <person name="Loffler F."/>
        </authorList>
    </citation>
    <scope>NUCLEOTIDE SEQUENCE</scope>
</reference>